<name>A0A0A2GQM1_9FLAO</name>
<feature type="transmembrane region" description="Helical" evidence="1">
    <location>
        <begin position="49"/>
        <end position="67"/>
    </location>
</feature>
<keyword evidence="1" id="KW-1133">Transmembrane helix</keyword>
<evidence type="ECO:0000256" key="1">
    <source>
        <dbReference type="SAM" id="Phobius"/>
    </source>
</evidence>
<reference evidence="2 3" key="1">
    <citation type="submission" date="2014-10" db="EMBL/GenBank/DDBJ databases">
        <title>Draft genome sequence of the proteorhodopsin-containing marine bacterium Dokdonia donghaensis.</title>
        <authorList>
            <person name="Gomez-Consarnau L."/>
            <person name="Gonzalez J.M."/>
            <person name="Riedel T."/>
            <person name="Jaenicke S."/>
            <person name="Wagner-Doebler I."/>
            <person name="Fuhrman J.A."/>
        </authorList>
    </citation>
    <scope>NUCLEOTIDE SEQUENCE [LARGE SCALE GENOMIC DNA]</scope>
    <source>
        <strain evidence="2 3">DSW-1</strain>
    </source>
</reference>
<evidence type="ECO:0000313" key="2">
    <source>
        <dbReference type="EMBL" id="KGO05589.1"/>
    </source>
</evidence>
<accession>A0A0A2GQM1</accession>
<organism evidence="2 3">
    <name type="scientific">Dokdonia donghaensis DSW-1</name>
    <dbReference type="NCBI Taxonomy" id="1300343"/>
    <lineage>
        <taxon>Bacteria</taxon>
        <taxon>Pseudomonadati</taxon>
        <taxon>Bacteroidota</taxon>
        <taxon>Flavobacteriia</taxon>
        <taxon>Flavobacteriales</taxon>
        <taxon>Flavobacteriaceae</taxon>
        <taxon>Dokdonia</taxon>
    </lineage>
</organism>
<proteinExistence type="predicted"/>
<dbReference type="OrthoDB" id="1202889at2"/>
<keyword evidence="3" id="KW-1185">Reference proteome</keyword>
<dbReference type="PATRIC" id="fig|1300343.5.peg.2329"/>
<dbReference type="EMBL" id="JSAQ01000001">
    <property type="protein sequence ID" value="KGO05589.1"/>
    <property type="molecule type" value="Genomic_DNA"/>
</dbReference>
<comment type="caution">
    <text evidence="2">The sequence shown here is derived from an EMBL/GenBank/DDBJ whole genome shotgun (WGS) entry which is preliminary data.</text>
</comment>
<evidence type="ECO:0000313" key="3">
    <source>
        <dbReference type="Proteomes" id="UP000030140"/>
    </source>
</evidence>
<dbReference type="RefSeq" id="WP_021778858.1">
    <property type="nucleotide sequence ID" value="NZ_CP015125.1"/>
</dbReference>
<dbReference type="Proteomes" id="UP000030140">
    <property type="component" value="Unassembled WGS sequence"/>
</dbReference>
<dbReference type="AlphaFoldDB" id="A0A0A2GQM1"/>
<keyword evidence="1" id="KW-0472">Membrane</keyword>
<sequence length="86" mass="9421">MKIDYSTKTTAQLLSNLNMIKVLIVALLIILSLLIGISIYGMLTKDDNATFIATLAVGLCCSATLPMQFMSKKAIKAELIKREETL</sequence>
<protein>
    <submittedName>
        <fullName evidence="2">Uncharacterized protein</fullName>
    </submittedName>
</protein>
<dbReference type="KEGG" id="ddo:I597_2309"/>
<gene>
    <name evidence="2" type="ORF">NV36_01150</name>
</gene>
<feature type="transmembrane region" description="Helical" evidence="1">
    <location>
        <begin position="20"/>
        <end position="43"/>
    </location>
</feature>
<keyword evidence="1" id="KW-0812">Transmembrane</keyword>